<dbReference type="GO" id="GO:0005615">
    <property type="term" value="C:extracellular space"/>
    <property type="evidence" value="ECO:0007669"/>
    <property type="project" value="TreeGrafter"/>
</dbReference>
<evidence type="ECO:0000259" key="13">
    <source>
        <dbReference type="Pfam" id="PF11838"/>
    </source>
</evidence>
<dbReference type="Proteomes" id="UP000198658">
    <property type="component" value="Unassembled WGS sequence"/>
</dbReference>
<dbReference type="GO" id="GO:0016020">
    <property type="term" value="C:membrane"/>
    <property type="evidence" value="ECO:0007669"/>
    <property type="project" value="TreeGrafter"/>
</dbReference>
<dbReference type="GO" id="GO:0005737">
    <property type="term" value="C:cytoplasm"/>
    <property type="evidence" value="ECO:0007669"/>
    <property type="project" value="TreeGrafter"/>
</dbReference>
<dbReference type="InterPro" id="IPR014782">
    <property type="entry name" value="Peptidase_M1_dom"/>
</dbReference>
<keyword evidence="16" id="KW-1185">Reference proteome</keyword>
<dbReference type="GO" id="GO:0070006">
    <property type="term" value="F:metalloaminopeptidase activity"/>
    <property type="evidence" value="ECO:0007669"/>
    <property type="project" value="TreeGrafter"/>
</dbReference>
<feature type="domain" description="Peptidase M1 membrane alanine aminopeptidase" evidence="12">
    <location>
        <begin position="282"/>
        <end position="492"/>
    </location>
</feature>
<evidence type="ECO:0000256" key="9">
    <source>
        <dbReference type="ARBA" id="ARBA00022801"/>
    </source>
</evidence>
<dbReference type="CDD" id="cd09602">
    <property type="entry name" value="M1_APN"/>
    <property type="match status" value="1"/>
</dbReference>
<comment type="catalytic activity">
    <reaction evidence="1">
        <text>Release of an N-terminal amino acid, Xaa-|-Yaa- from a peptide, amide or arylamide. Xaa is preferably Ala, but may be most amino acids including Pro (slow action). When a terminal hydrophobic residue is followed by a prolyl residue, the two may be released as an intact Xaa-Pro dipeptide.</text>
        <dbReference type="EC" id="3.4.11.2"/>
    </reaction>
</comment>
<dbReference type="GO" id="GO:0006508">
    <property type="term" value="P:proteolysis"/>
    <property type="evidence" value="ECO:0007669"/>
    <property type="project" value="UniProtKB-KW"/>
</dbReference>
<comment type="cofactor">
    <cofactor evidence="2">
        <name>Zn(2+)</name>
        <dbReference type="ChEBI" id="CHEBI:29105"/>
    </cofactor>
</comment>
<keyword evidence="6 15" id="KW-0031">Aminopeptidase</keyword>
<dbReference type="SUPFAM" id="SSF55486">
    <property type="entry name" value="Metalloproteases ('zincins'), catalytic domain"/>
    <property type="match status" value="1"/>
</dbReference>
<organism evidence="15 16">
    <name type="scientific">Microbulbifer marinus</name>
    <dbReference type="NCBI Taxonomy" id="658218"/>
    <lineage>
        <taxon>Bacteria</taxon>
        <taxon>Pseudomonadati</taxon>
        <taxon>Pseudomonadota</taxon>
        <taxon>Gammaproteobacteria</taxon>
        <taxon>Cellvibrionales</taxon>
        <taxon>Microbulbiferaceae</taxon>
        <taxon>Microbulbifer</taxon>
    </lineage>
</organism>
<dbReference type="InterPro" id="IPR024571">
    <property type="entry name" value="ERAP1-like_C_dom"/>
</dbReference>
<evidence type="ECO:0000259" key="12">
    <source>
        <dbReference type="Pfam" id="PF01433"/>
    </source>
</evidence>
<evidence type="ECO:0000256" key="5">
    <source>
        <dbReference type="ARBA" id="ARBA00015611"/>
    </source>
</evidence>
<dbReference type="FunFam" id="1.10.390.10:FF:000006">
    <property type="entry name" value="Puromycin-sensitive aminopeptidase"/>
    <property type="match status" value="1"/>
</dbReference>
<dbReference type="AlphaFoldDB" id="A0A1H3YIM7"/>
<dbReference type="Pfam" id="PF01433">
    <property type="entry name" value="Peptidase_M1"/>
    <property type="match status" value="1"/>
</dbReference>
<dbReference type="SUPFAM" id="SSF63737">
    <property type="entry name" value="Leukotriene A4 hydrolase N-terminal domain"/>
    <property type="match status" value="1"/>
</dbReference>
<dbReference type="STRING" id="658218.SAMN05216562_1791"/>
<evidence type="ECO:0000256" key="8">
    <source>
        <dbReference type="ARBA" id="ARBA00022723"/>
    </source>
</evidence>
<dbReference type="GO" id="GO:0008270">
    <property type="term" value="F:zinc ion binding"/>
    <property type="evidence" value="ECO:0007669"/>
    <property type="project" value="InterPro"/>
</dbReference>
<evidence type="ECO:0000256" key="2">
    <source>
        <dbReference type="ARBA" id="ARBA00001947"/>
    </source>
</evidence>
<dbReference type="GO" id="GO:0042277">
    <property type="term" value="F:peptide binding"/>
    <property type="evidence" value="ECO:0007669"/>
    <property type="project" value="TreeGrafter"/>
</dbReference>
<dbReference type="Pfam" id="PF11838">
    <property type="entry name" value="ERAP1_C"/>
    <property type="match status" value="1"/>
</dbReference>
<gene>
    <name evidence="15" type="ORF">SAMN05216562_1791</name>
</gene>
<dbReference type="Gene3D" id="1.10.390.10">
    <property type="entry name" value="Neutral Protease Domain 2"/>
    <property type="match status" value="1"/>
</dbReference>
<dbReference type="InterPro" id="IPR012778">
    <property type="entry name" value="Pept_M1_aminopeptidase"/>
</dbReference>
<dbReference type="GO" id="GO:0043171">
    <property type="term" value="P:peptide catabolic process"/>
    <property type="evidence" value="ECO:0007669"/>
    <property type="project" value="TreeGrafter"/>
</dbReference>
<protein>
    <recommendedName>
        <fullName evidence="5">Aminopeptidase N</fullName>
        <ecNumber evidence="4">3.4.11.2</ecNumber>
    </recommendedName>
</protein>
<comment type="similarity">
    <text evidence="3">Belongs to the peptidase M1 family.</text>
</comment>
<proteinExistence type="inferred from homology"/>
<dbReference type="InterPro" id="IPR045357">
    <property type="entry name" value="Aminopeptidase_N-like_N"/>
</dbReference>
<dbReference type="PRINTS" id="PR00756">
    <property type="entry name" value="ALADIPTASE"/>
</dbReference>
<evidence type="ECO:0000313" key="16">
    <source>
        <dbReference type="Proteomes" id="UP000198658"/>
    </source>
</evidence>
<name>A0A1H3YIM7_9GAMM</name>
<keyword evidence="9" id="KW-0378">Hydrolase</keyword>
<dbReference type="Gene3D" id="2.60.40.1730">
    <property type="entry name" value="tricorn interacting facor f3 domain"/>
    <property type="match status" value="1"/>
</dbReference>
<evidence type="ECO:0000256" key="10">
    <source>
        <dbReference type="ARBA" id="ARBA00022833"/>
    </source>
</evidence>
<keyword evidence="8" id="KW-0479">Metal-binding</keyword>
<evidence type="ECO:0000256" key="3">
    <source>
        <dbReference type="ARBA" id="ARBA00010136"/>
    </source>
</evidence>
<dbReference type="PANTHER" id="PTHR11533">
    <property type="entry name" value="PROTEASE M1 ZINC METALLOPROTEASE"/>
    <property type="match status" value="1"/>
</dbReference>
<dbReference type="InterPro" id="IPR042097">
    <property type="entry name" value="Aminopeptidase_N-like_N_sf"/>
</dbReference>
<dbReference type="GO" id="GO:0016285">
    <property type="term" value="F:alanyl aminopeptidase activity"/>
    <property type="evidence" value="ECO:0007669"/>
    <property type="project" value="UniProtKB-EC"/>
</dbReference>
<keyword evidence="10" id="KW-0862">Zinc</keyword>
<dbReference type="EC" id="3.4.11.2" evidence="4"/>
<reference evidence="16" key="1">
    <citation type="submission" date="2016-10" db="EMBL/GenBank/DDBJ databases">
        <authorList>
            <person name="Varghese N."/>
            <person name="Submissions S."/>
        </authorList>
    </citation>
    <scope>NUCLEOTIDE SEQUENCE [LARGE SCALE GENOMIC DNA]</scope>
    <source>
        <strain evidence="16">CGMCC 1.10657</strain>
    </source>
</reference>
<feature type="domain" description="Aminopeptidase N-like N-terminal" evidence="14">
    <location>
        <begin position="71"/>
        <end position="241"/>
    </location>
</feature>
<evidence type="ECO:0000256" key="7">
    <source>
        <dbReference type="ARBA" id="ARBA00022670"/>
    </source>
</evidence>
<dbReference type="PROSITE" id="PS51257">
    <property type="entry name" value="PROKAR_LIPOPROTEIN"/>
    <property type="match status" value="1"/>
</dbReference>
<evidence type="ECO:0000256" key="11">
    <source>
        <dbReference type="ARBA" id="ARBA00023049"/>
    </source>
</evidence>
<evidence type="ECO:0000259" key="14">
    <source>
        <dbReference type="Pfam" id="PF17900"/>
    </source>
</evidence>
<evidence type="ECO:0000313" key="15">
    <source>
        <dbReference type="EMBL" id="SEA11383.1"/>
    </source>
</evidence>
<dbReference type="Pfam" id="PF17900">
    <property type="entry name" value="Peptidase_M1_N"/>
    <property type="match status" value="1"/>
</dbReference>
<evidence type="ECO:0000256" key="4">
    <source>
        <dbReference type="ARBA" id="ARBA00012564"/>
    </source>
</evidence>
<dbReference type="OrthoDB" id="100605at2"/>
<evidence type="ECO:0000256" key="6">
    <source>
        <dbReference type="ARBA" id="ARBA00022438"/>
    </source>
</evidence>
<accession>A0A1H3YIM7</accession>
<evidence type="ECO:0000256" key="1">
    <source>
        <dbReference type="ARBA" id="ARBA00000098"/>
    </source>
</evidence>
<dbReference type="InterPro" id="IPR050344">
    <property type="entry name" value="Peptidase_M1_aminopeptidases"/>
</dbReference>
<sequence>MRYSNFITTALLCGALLGGCGDKTPPSDKPAHTETAAPAKVEAVPRVARPDEPGLTAAYAALRKLQIANVDYKISVELDSKSSSFEGRVVAKTEIARPLQQALTIDFTGGEVHSVSVDGQEIPFEYNGYFIRIAPEQLQLGPNTIAVDYSHPYSTDGSGLHRFEDPQDGNVYLYTHFEPYKANRFAPLFDQPDLKASYTIDVKAPADWHVVTSTREEKIEDLADGRKHWQFPATKKFSTYILPLHAGPFVVWESKAGDIPLRLMARKTLAPNVKPQDWFTFTQQSFEFFQKYYGIKYPFGKYDQLIVPDFTIGAMENVAAVTFNEAYVSRGEKTQAQRQKLANVIAHEMAHMWFGDLVTMKWWNGLWLKESFATYMASLALAGNSEFDDVWENFYLRSKQSAYQADQLATTHPIEVRVPNTAEAFSNFDSITYGKGGSVLEQLPHYLGKEAFRQGVSNYLHEFSYGNAELKDFMGHLGKAANEELEQWTQNWLYKAGLNTISAAYTCTDDKITELTINQTAPKEHPTLRSQKIQLGIYRLQDNIMARVQALPVLYSGAKTPVKEAAGLPCPQILHLNDEDWAYVKTELDDKSVGQVTRHINAIESSFTRLMLWQSLFDSVTDAKWPLDDWITFALNNAGVESNINVIRLISSHLEAASAYAYRFRVPGELRAERLDAIEDFVWAKVNSSPAGSDAQKTWFETFTQIAHTDEALGNAAQLLSGEQEINGLAIDQDMRWQLIVLLNRHQYGDYAKLVEDELKRDNTDRARNYAISARAIRPTLEAKKEWLDNILNKRDQYKLSQIRAAAGALFPPEQLKMFRELSSQLFGAVPEVSDTKDTLYNKAYATLFPITCRKTDIAQYSQVLKQNKELMPALGRVLKNRRQQSKWCMAMADLQIKGRSN</sequence>
<dbReference type="InterPro" id="IPR027268">
    <property type="entry name" value="Peptidase_M4/M1_CTD_sf"/>
</dbReference>
<keyword evidence="11" id="KW-0482">Metalloprotease</keyword>
<feature type="domain" description="ERAP1-like C-terminal" evidence="13">
    <location>
        <begin position="575"/>
        <end position="884"/>
    </location>
</feature>
<dbReference type="NCBIfam" id="TIGR02412">
    <property type="entry name" value="pepN_strep_liv"/>
    <property type="match status" value="1"/>
</dbReference>
<dbReference type="InterPro" id="IPR001930">
    <property type="entry name" value="Peptidase_M1"/>
</dbReference>
<dbReference type="PANTHER" id="PTHR11533:SF174">
    <property type="entry name" value="PUROMYCIN-SENSITIVE AMINOPEPTIDASE-RELATED"/>
    <property type="match status" value="1"/>
</dbReference>
<dbReference type="RefSeq" id="WP_091387395.1">
    <property type="nucleotide sequence ID" value="NZ_FNQO01000002.1"/>
</dbReference>
<keyword evidence="7" id="KW-0645">Protease</keyword>
<dbReference type="EMBL" id="FNQO01000002">
    <property type="protein sequence ID" value="SEA11383.1"/>
    <property type="molecule type" value="Genomic_DNA"/>
</dbReference>